<sequence>MIRTLRFLLGDQLSRSMSSMDGLDPGRDVVVMAEVGAEATYVRHHKKKIAFLFSAMRHFAEELRAEGVTVDYVRFGEARGPRTLGEALQRAVERHRPDRVVVTEAGEWRLLQAMRDWAETLPCPVEIREDTRFHCSTGDFAEWAETRKGELRMEFFYREMRRRTGYLMRGDRPEGGAWNLDRENRRPLPADIDVPRRPRFEPDATTRTVIDLVAANFPQHFGDLEPFDHPVTRSDALTLLDWFVEHALPLFGDYQDAMRTGEPLLFHSHLSALINCGLLLPAECCRRAEDAYHSGHAPLNAVEGFIRQIVGWREYVRGIYWWKMPAYATANALGADRPLPWFFWSGETDMNCLAQAIGETKANAYAHHIQRLMVIGNFCLLAGLDPREVQEWYLVVYHDAYEWVEMPNVVGMILFADGGLMASKPYAASGSYIDRMSDYCGACRFDVKKRHGPDACPFNYLYWDFLARHRERLGGNRRMRMMYATLDRMKDDDLADMRRSAAAFLSDPR</sequence>
<dbReference type="STRING" id="1670800.BSQ44_16765"/>
<name>A0A1L3STW8_9HYPH</name>
<dbReference type="InterPro" id="IPR007357">
    <property type="entry name" value="PhrB-like"/>
</dbReference>
<accession>A0A1L3STW8</accession>
<dbReference type="Gene3D" id="3.40.50.620">
    <property type="entry name" value="HUPs"/>
    <property type="match status" value="1"/>
</dbReference>
<keyword evidence="1" id="KW-0456">Lyase</keyword>
<dbReference type="Gene3D" id="1.10.10.1710">
    <property type="entry name" value="Deoxyribodipyrimidine photolyase-related"/>
    <property type="match status" value="1"/>
</dbReference>
<evidence type="ECO:0000313" key="1">
    <source>
        <dbReference type="EMBL" id="APH72834.1"/>
    </source>
</evidence>
<dbReference type="AlphaFoldDB" id="A0A1L3STW8"/>
<dbReference type="SUPFAM" id="SSF48173">
    <property type="entry name" value="Cryptochrome/photolyase FAD-binding domain"/>
    <property type="match status" value="1"/>
</dbReference>
<dbReference type="GO" id="GO:0016829">
    <property type="term" value="F:lyase activity"/>
    <property type="evidence" value="ECO:0007669"/>
    <property type="project" value="UniProtKB-KW"/>
</dbReference>
<organism evidence="1 2">
    <name type="scientific">Aquibium oceanicum</name>
    <dbReference type="NCBI Taxonomy" id="1670800"/>
    <lineage>
        <taxon>Bacteria</taxon>
        <taxon>Pseudomonadati</taxon>
        <taxon>Pseudomonadota</taxon>
        <taxon>Alphaproteobacteria</taxon>
        <taxon>Hyphomicrobiales</taxon>
        <taxon>Phyllobacteriaceae</taxon>
        <taxon>Aquibium</taxon>
    </lineage>
</organism>
<gene>
    <name evidence="1" type="ORF">BSQ44_16765</name>
</gene>
<dbReference type="RefSeq" id="WP_072606213.1">
    <property type="nucleotide sequence ID" value="NZ_CP018171.1"/>
</dbReference>
<keyword evidence="2" id="KW-1185">Reference proteome</keyword>
<dbReference type="PANTHER" id="PTHR38657">
    <property type="entry name" value="SLR1343 PROTEIN"/>
    <property type="match status" value="1"/>
</dbReference>
<dbReference type="InterPro" id="IPR052551">
    <property type="entry name" value="UV-DNA_repair_photolyase"/>
</dbReference>
<dbReference type="Gene3D" id="1.10.579.10">
    <property type="entry name" value="DNA Cyclobutane Dipyrimidine Photolyase, subunit A, domain 3"/>
    <property type="match status" value="1"/>
</dbReference>
<dbReference type="InterPro" id="IPR036134">
    <property type="entry name" value="Crypto/Photolyase_FAD-like_sf"/>
</dbReference>
<dbReference type="Pfam" id="PF04244">
    <property type="entry name" value="DPRP"/>
    <property type="match status" value="1"/>
</dbReference>
<dbReference type="PANTHER" id="PTHR38657:SF1">
    <property type="entry name" value="SLR1343 PROTEIN"/>
    <property type="match status" value="1"/>
</dbReference>
<proteinExistence type="predicted"/>
<dbReference type="Proteomes" id="UP000182840">
    <property type="component" value="Chromosome"/>
</dbReference>
<dbReference type="EMBL" id="CP018171">
    <property type="protein sequence ID" value="APH72834.1"/>
    <property type="molecule type" value="Genomic_DNA"/>
</dbReference>
<dbReference type="InterPro" id="IPR014729">
    <property type="entry name" value="Rossmann-like_a/b/a_fold"/>
</dbReference>
<protein>
    <submittedName>
        <fullName evidence="1">Cryptochrome/photolyase family protein</fullName>
    </submittedName>
</protein>
<evidence type="ECO:0000313" key="2">
    <source>
        <dbReference type="Proteomes" id="UP000182840"/>
    </source>
</evidence>
<dbReference type="Gene3D" id="1.25.40.80">
    <property type="match status" value="1"/>
</dbReference>
<reference evidence="2" key="1">
    <citation type="submission" date="2016-11" db="EMBL/GenBank/DDBJ databases">
        <title>Mesorhizobium oceanicum sp. nov., isolated from deep seawater in South China Sea.</title>
        <authorList>
            <person name="Fu G.-Y."/>
        </authorList>
    </citation>
    <scope>NUCLEOTIDE SEQUENCE [LARGE SCALE GENOMIC DNA]</scope>
    <source>
        <strain evidence="2">B7</strain>
    </source>
</reference>
<dbReference type="KEGG" id="meso:BSQ44_16765"/>